<feature type="region of interest" description="Disordered" evidence="1">
    <location>
        <begin position="262"/>
        <end position="291"/>
    </location>
</feature>
<comment type="caution">
    <text evidence="2">The sequence shown here is derived from an EMBL/GenBank/DDBJ whole genome shotgun (WGS) entry which is preliminary data.</text>
</comment>
<evidence type="ECO:0000256" key="1">
    <source>
        <dbReference type="SAM" id="MobiDB-lite"/>
    </source>
</evidence>
<dbReference type="Proteomes" id="UP000053237">
    <property type="component" value="Unassembled WGS sequence"/>
</dbReference>
<organism evidence="2 3">
    <name type="scientific">Albugo candida</name>
    <dbReference type="NCBI Taxonomy" id="65357"/>
    <lineage>
        <taxon>Eukaryota</taxon>
        <taxon>Sar</taxon>
        <taxon>Stramenopiles</taxon>
        <taxon>Oomycota</taxon>
        <taxon>Peronosporomycetes</taxon>
        <taxon>Albuginales</taxon>
        <taxon>Albuginaceae</taxon>
        <taxon>Albugo</taxon>
    </lineage>
</organism>
<gene>
    <name evidence="2" type="ORF">BN9_117540</name>
</gene>
<reference evidence="2 3" key="1">
    <citation type="submission" date="2012-05" db="EMBL/GenBank/DDBJ databases">
        <title>Recombination and specialization in a pathogen metapopulation.</title>
        <authorList>
            <person name="Gardiner A."/>
            <person name="Kemen E."/>
            <person name="Schultz-Larsen T."/>
            <person name="MacLean D."/>
            <person name="Van Oosterhout C."/>
            <person name="Jones J.D.G."/>
        </authorList>
    </citation>
    <scope>NUCLEOTIDE SEQUENCE [LARGE SCALE GENOMIC DNA]</scope>
    <source>
        <strain evidence="2 3">Ac Nc2</strain>
    </source>
</reference>
<name>A0A024FV43_9STRA</name>
<evidence type="ECO:0000313" key="2">
    <source>
        <dbReference type="EMBL" id="CCI10807.1"/>
    </source>
</evidence>
<sequence length="291" mass="33415">MWLQRSPPTCRGLSFPVGSTKSAENWDRALSAEKIFSMDDVIDEISREKHSSGDKVSPSKALSKEFPLEPRELYEITYLAFGISLYIDKWVPNGPFGRPIMGFAAHAVHTNPNAAFTKSLIAKKQREVEQARETKRHKQHERDDDPSNTDDGATLVEKDPFSGLKKSSLPTRFPSDMSLNQFLEEAADKSKQLIGSVCDFWSRRVEGLMENYVDSSRRILHQMPKVLISFPHDASMTIRRMSTHFGTVFEDVRRDVRDTWNEEMQDRKMKEEREKNETKQHESKRGPPGKV</sequence>
<keyword evidence="3" id="KW-1185">Reference proteome</keyword>
<dbReference type="EMBL" id="CAIX01000415">
    <property type="protein sequence ID" value="CCI10807.1"/>
    <property type="molecule type" value="Genomic_DNA"/>
</dbReference>
<feature type="compositionally biased region" description="Basic and acidic residues" evidence="1">
    <location>
        <begin position="262"/>
        <end position="285"/>
    </location>
</feature>
<evidence type="ECO:0000313" key="3">
    <source>
        <dbReference type="Proteomes" id="UP000053237"/>
    </source>
</evidence>
<feature type="region of interest" description="Disordered" evidence="1">
    <location>
        <begin position="126"/>
        <end position="167"/>
    </location>
</feature>
<proteinExistence type="predicted"/>
<accession>A0A024FV43</accession>
<dbReference type="InParanoid" id="A0A024FV43"/>
<dbReference type="AlphaFoldDB" id="A0A024FV43"/>
<protein>
    <submittedName>
        <fullName evidence="2">Uncharacterized protein</fullName>
    </submittedName>
</protein>